<sequence>MEKHLYATTMLPLIQSNVFGVVRLLVITRGHIKQDPSNILDSNPSKTEVTFRCSSHGARATLWYAGITLEEVEPRQ</sequence>
<accession>A0A2P2K409</accession>
<keyword evidence="1" id="KW-0472">Membrane</keyword>
<dbReference type="EMBL" id="GGEC01019966">
    <property type="protein sequence ID" value="MBX00450.1"/>
    <property type="molecule type" value="Transcribed_RNA"/>
</dbReference>
<organism evidence="2">
    <name type="scientific">Rhizophora mucronata</name>
    <name type="common">Asiatic mangrove</name>
    <dbReference type="NCBI Taxonomy" id="61149"/>
    <lineage>
        <taxon>Eukaryota</taxon>
        <taxon>Viridiplantae</taxon>
        <taxon>Streptophyta</taxon>
        <taxon>Embryophyta</taxon>
        <taxon>Tracheophyta</taxon>
        <taxon>Spermatophyta</taxon>
        <taxon>Magnoliopsida</taxon>
        <taxon>eudicotyledons</taxon>
        <taxon>Gunneridae</taxon>
        <taxon>Pentapetalae</taxon>
        <taxon>rosids</taxon>
        <taxon>fabids</taxon>
        <taxon>Malpighiales</taxon>
        <taxon>Rhizophoraceae</taxon>
        <taxon>Rhizophora</taxon>
    </lineage>
</organism>
<name>A0A2P2K409_RHIMU</name>
<feature type="transmembrane region" description="Helical" evidence="1">
    <location>
        <begin position="6"/>
        <end position="26"/>
    </location>
</feature>
<proteinExistence type="predicted"/>
<reference evidence="2" key="1">
    <citation type="submission" date="2018-02" db="EMBL/GenBank/DDBJ databases">
        <title>Rhizophora mucronata_Transcriptome.</title>
        <authorList>
            <person name="Meera S.P."/>
            <person name="Sreeshan A."/>
            <person name="Augustine A."/>
        </authorList>
    </citation>
    <scope>NUCLEOTIDE SEQUENCE</scope>
    <source>
        <tissue evidence="2">Leaf</tissue>
    </source>
</reference>
<evidence type="ECO:0000313" key="2">
    <source>
        <dbReference type="EMBL" id="MBX00450.1"/>
    </source>
</evidence>
<evidence type="ECO:0000256" key="1">
    <source>
        <dbReference type="SAM" id="Phobius"/>
    </source>
</evidence>
<protein>
    <submittedName>
        <fullName evidence="2">Uncharacterized protein MANES_06G138200</fullName>
    </submittedName>
</protein>
<keyword evidence="1" id="KW-0812">Transmembrane</keyword>
<dbReference type="AlphaFoldDB" id="A0A2P2K409"/>
<keyword evidence="1" id="KW-1133">Transmembrane helix</keyword>